<dbReference type="OrthoDB" id="9768966at2"/>
<evidence type="ECO:0000256" key="3">
    <source>
        <dbReference type="SAM" id="MobiDB-lite"/>
    </source>
</evidence>
<dbReference type="SUPFAM" id="SSF46626">
    <property type="entry name" value="Cytochrome c"/>
    <property type="match status" value="1"/>
</dbReference>
<dbReference type="Pfam" id="PF13385">
    <property type="entry name" value="Laminin_G_3"/>
    <property type="match status" value="1"/>
</dbReference>
<keyword evidence="7" id="KW-1185">Reference proteome</keyword>
<proteinExistence type="predicted"/>
<feature type="chain" id="PRO_5022952305" evidence="4">
    <location>
        <begin position="19"/>
        <end position="1061"/>
    </location>
</feature>
<organism evidence="6 7">
    <name type="scientific">Neolewinella aurantiaca</name>
    <dbReference type="NCBI Taxonomy" id="2602767"/>
    <lineage>
        <taxon>Bacteria</taxon>
        <taxon>Pseudomonadati</taxon>
        <taxon>Bacteroidota</taxon>
        <taxon>Saprospiria</taxon>
        <taxon>Saprospirales</taxon>
        <taxon>Lewinellaceae</taxon>
        <taxon>Neolewinella</taxon>
    </lineage>
</organism>
<dbReference type="InterPro" id="IPR013320">
    <property type="entry name" value="ConA-like_dom_sf"/>
</dbReference>
<dbReference type="GO" id="GO:0020037">
    <property type="term" value="F:heme binding"/>
    <property type="evidence" value="ECO:0007669"/>
    <property type="project" value="InterPro"/>
</dbReference>
<feature type="domain" description="LamG-like jellyroll fold" evidence="5">
    <location>
        <begin position="488"/>
        <end position="642"/>
    </location>
</feature>
<keyword evidence="1 4" id="KW-0732">Signal</keyword>
<accession>A0A5C7FT46</accession>
<feature type="signal peptide" evidence="4">
    <location>
        <begin position="1"/>
        <end position="18"/>
    </location>
</feature>
<reference evidence="6 7" key="1">
    <citation type="submission" date="2019-08" db="EMBL/GenBank/DDBJ databases">
        <title>Lewinella sp. strain SSH13 Genome sequencing and assembly.</title>
        <authorList>
            <person name="Kim I."/>
        </authorList>
    </citation>
    <scope>NUCLEOTIDE SEQUENCE [LARGE SCALE GENOMIC DNA]</scope>
    <source>
        <strain evidence="6 7">SSH13</strain>
    </source>
</reference>
<evidence type="ECO:0000256" key="1">
    <source>
        <dbReference type="ARBA" id="ARBA00022729"/>
    </source>
</evidence>
<dbReference type="InterPro" id="IPR006558">
    <property type="entry name" value="LamG-like"/>
</dbReference>
<evidence type="ECO:0000313" key="7">
    <source>
        <dbReference type="Proteomes" id="UP000321907"/>
    </source>
</evidence>
<keyword evidence="2" id="KW-1015">Disulfide bond</keyword>
<feature type="compositionally biased region" description="Basic and acidic residues" evidence="3">
    <location>
        <begin position="442"/>
        <end position="452"/>
    </location>
</feature>
<comment type="caution">
    <text evidence="6">The sequence shown here is derived from an EMBL/GenBank/DDBJ whole genome shotgun (WGS) entry which is preliminary data.</text>
</comment>
<feature type="region of interest" description="Disordered" evidence="3">
    <location>
        <begin position="724"/>
        <end position="744"/>
    </location>
</feature>
<dbReference type="SUPFAM" id="SSF49899">
    <property type="entry name" value="Concanavalin A-like lectins/glucanases"/>
    <property type="match status" value="1"/>
</dbReference>
<dbReference type="GO" id="GO:0009055">
    <property type="term" value="F:electron transfer activity"/>
    <property type="evidence" value="ECO:0007669"/>
    <property type="project" value="InterPro"/>
</dbReference>
<dbReference type="SMART" id="SM00560">
    <property type="entry name" value="LamGL"/>
    <property type="match status" value="1"/>
</dbReference>
<sequence length="1061" mass="120059">MKSYLLYGLLVMTVLALCSGCGPNLPEGVEEAYAALPKRLDYNIHVKPVLSDKCFLCHGPDAARRAADLRLDVPGFVDGDEILARIFSDDPDFVMPEAAAKIPLSDHEKAVIAKWIEQGADYADHWAFIPPERPEPPTVAEAEWNDHPIDKFIRRKQQARGFGFAPEADRDLLLRRLSFDLTGLPPTPAEIAAFESDRSADAYEKQVDRLLASPAYGERMATQWMDLARFADTHGYTVDRYRDMSPWRDWVIEKFNENQPYDEFVTWQLAGDLLPNATREQILATGFNRLHPQNLEGGIIEEEFRSAYVADRADVLGTGLLGLTLSCAKCHDHKFDPISQRNYYEFYSFFNNVDEAGLIPWDGATPPPRLDLPTERQDSIITFLREMEKKQEAGLVAVTEENKARAEEWINQEGYKKLPRTASLRAHYPLDNNRLINAARPAEKGKMDRKFSQSESPEMTKGHSGNGLLLDGDAWLDLYPVGVYSRDEAFSIEMWTKIPKDLKTGFLFHKGQGTRLHGERGYHLYLDTFGLELLMAHVNPGNSIVEFAETDVPRDEWIHLAVTYDGSSKASGYRLYMNGKELPTDVRTDDLTRDIIFHNMTDVIYKDVIEPGLQIGARWRGKGVKGTVVDEIKVYSRALSALEVMRSGNPEEARRLLAKGAAELSSSEKDLLRQYYFMVTLPAYQIAYKDLMATRSRLVDSMEQVKEIMVMREMKTPRQSHILDRGLYDSPTEPVETRTPDWLAPMPEGAPANRLGLAQWLFQPEHPLTARVAVNRYWLQLFGRGLVRTAEDFGNQGELPTHPELLDWLATEYISNGWDTKALLKTIVMSRTYRMSSKPVSEEQRLADVDNVWLARGPSGRLGAEMIRDNALAASGLLNDKIGGKSVKPYQPEGLWKMNNAVYEQDEGDELYRRSLYVFWKRTVPHPTLATFDVPNRNECTVRRQETNTPLQALVLMNDPAFVEAARILGSRITKAQNRDEAIREVFTYLSGRPPGEEEINLLRQLRKQEVDVFSDHPAKADGWLSAGYTRADPTLDPIEVAADAVLASVIINSDAVITKR</sequence>
<dbReference type="RefSeq" id="WP_147931933.1">
    <property type="nucleotide sequence ID" value="NZ_VOXD01000029.1"/>
</dbReference>
<evidence type="ECO:0000313" key="6">
    <source>
        <dbReference type="EMBL" id="TXF87921.1"/>
    </source>
</evidence>
<dbReference type="Gene3D" id="2.60.120.200">
    <property type="match status" value="1"/>
</dbReference>
<feature type="region of interest" description="Disordered" evidence="3">
    <location>
        <begin position="442"/>
        <end position="464"/>
    </location>
</feature>
<dbReference type="Proteomes" id="UP000321907">
    <property type="component" value="Unassembled WGS sequence"/>
</dbReference>
<dbReference type="InterPro" id="IPR022655">
    <property type="entry name" value="DUF1553"/>
</dbReference>
<dbReference type="Pfam" id="PF07587">
    <property type="entry name" value="PSD1"/>
    <property type="match status" value="1"/>
</dbReference>
<dbReference type="PANTHER" id="PTHR35889">
    <property type="entry name" value="CYCLOINULO-OLIGOSACCHARIDE FRUCTANOTRANSFERASE-RELATED"/>
    <property type="match status" value="1"/>
</dbReference>
<dbReference type="Pfam" id="PF07635">
    <property type="entry name" value="PSCyt1"/>
    <property type="match status" value="1"/>
</dbReference>
<dbReference type="InterPro" id="IPR011429">
    <property type="entry name" value="Cyt_c_Planctomycete-type"/>
</dbReference>
<dbReference type="GO" id="GO:0004553">
    <property type="term" value="F:hydrolase activity, hydrolyzing O-glycosyl compounds"/>
    <property type="evidence" value="ECO:0007669"/>
    <property type="project" value="UniProtKB-ARBA"/>
</dbReference>
<name>A0A5C7FT46_9BACT</name>
<dbReference type="AlphaFoldDB" id="A0A5C7FT46"/>
<dbReference type="Pfam" id="PF07583">
    <property type="entry name" value="PSCyt2"/>
    <property type="match status" value="1"/>
</dbReference>
<dbReference type="EMBL" id="VOXD01000029">
    <property type="protein sequence ID" value="TXF87921.1"/>
    <property type="molecule type" value="Genomic_DNA"/>
</dbReference>
<dbReference type="InterPro" id="IPR011444">
    <property type="entry name" value="DUF1549"/>
</dbReference>
<dbReference type="InterPro" id="IPR036909">
    <property type="entry name" value="Cyt_c-like_dom_sf"/>
</dbReference>
<gene>
    <name evidence="6" type="ORF">FUA23_16830</name>
</gene>
<dbReference type="GO" id="GO:0005975">
    <property type="term" value="P:carbohydrate metabolic process"/>
    <property type="evidence" value="ECO:0007669"/>
    <property type="project" value="UniProtKB-ARBA"/>
</dbReference>
<evidence type="ECO:0000256" key="2">
    <source>
        <dbReference type="ARBA" id="ARBA00023157"/>
    </source>
</evidence>
<dbReference type="PANTHER" id="PTHR35889:SF3">
    <property type="entry name" value="F-BOX DOMAIN-CONTAINING PROTEIN"/>
    <property type="match status" value="1"/>
</dbReference>
<protein>
    <submittedName>
        <fullName evidence="6">DUF1553 domain-containing protein</fullName>
    </submittedName>
</protein>
<evidence type="ECO:0000256" key="4">
    <source>
        <dbReference type="SAM" id="SignalP"/>
    </source>
</evidence>
<evidence type="ECO:0000259" key="5">
    <source>
        <dbReference type="SMART" id="SM00560"/>
    </source>
</evidence>